<dbReference type="Proteomes" id="UP001259659">
    <property type="component" value="Unassembled WGS sequence"/>
</dbReference>
<name>A0ABU2FBW0_9EURY</name>
<proteinExistence type="predicted"/>
<sequence length="81" mass="8946">MAPPYDAVCEEHKAVNGRHYLSFTVAAPSDLPEEFEIQPSPLEYERLKDDSTGEDGVGQVPAVYDDGWAIDWESLETDSGT</sequence>
<comment type="caution">
    <text evidence="1">The sequence shown here is derived from an EMBL/GenBank/DDBJ whole genome shotgun (WGS) entry which is preliminary data.</text>
</comment>
<protein>
    <submittedName>
        <fullName evidence="1">Uncharacterized protein</fullName>
    </submittedName>
</protein>
<evidence type="ECO:0000313" key="1">
    <source>
        <dbReference type="EMBL" id="MDS0259744.1"/>
    </source>
</evidence>
<accession>A0ABU2FBW0</accession>
<dbReference type="RefSeq" id="WP_310919385.1">
    <property type="nucleotide sequence ID" value="NZ_JAMQON010000002.1"/>
</dbReference>
<keyword evidence="2" id="KW-1185">Reference proteome</keyword>
<evidence type="ECO:0000313" key="2">
    <source>
        <dbReference type="Proteomes" id="UP001259659"/>
    </source>
</evidence>
<gene>
    <name evidence="1" type="ORF">NDI56_10100</name>
</gene>
<dbReference type="EMBL" id="JAMQON010000002">
    <property type="protein sequence ID" value="MDS0259744.1"/>
    <property type="molecule type" value="Genomic_DNA"/>
</dbReference>
<organism evidence="1 2">
    <name type="scientific">Haloarcula saliterrae</name>
    <dbReference type="NCBI Taxonomy" id="2950534"/>
    <lineage>
        <taxon>Archaea</taxon>
        <taxon>Methanobacteriati</taxon>
        <taxon>Methanobacteriota</taxon>
        <taxon>Stenosarchaea group</taxon>
        <taxon>Halobacteria</taxon>
        <taxon>Halobacteriales</taxon>
        <taxon>Haloarculaceae</taxon>
        <taxon>Haloarcula</taxon>
    </lineage>
</organism>
<reference evidence="1 2" key="1">
    <citation type="submission" date="2022-06" db="EMBL/GenBank/DDBJ databases">
        <title>Haloarcula sp. a new haloarchaeum isolate from saline soil.</title>
        <authorList>
            <person name="Strakova D."/>
            <person name="Galisteo C."/>
            <person name="Sanchez-Porro C."/>
            <person name="Ventosa A."/>
        </authorList>
    </citation>
    <scope>NUCLEOTIDE SEQUENCE [LARGE SCALE GENOMIC DNA]</scope>
    <source>
        <strain evidence="1 2">S1CR25-12</strain>
    </source>
</reference>